<reference evidence="4" key="1">
    <citation type="submission" date="2010-07" db="EMBL/GenBank/DDBJ databases">
        <title>The genome sequence of Gaeumannomyces graminis var. tritici strain R3-111a-1.</title>
        <authorList>
            <consortium name="The Broad Institute Genome Sequencing Platform"/>
            <person name="Ma L.-J."/>
            <person name="Dead R."/>
            <person name="Young S."/>
            <person name="Zeng Q."/>
            <person name="Koehrsen M."/>
            <person name="Alvarado L."/>
            <person name="Berlin A."/>
            <person name="Chapman S.B."/>
            <person name="Chen Z."/>
            <person name="Freedman E."/>
            <person name="Gellesch M."/>
            <person name="Goldberg J."/>
            <person name="Griggs A."/>
            <person name="Gujja S."/>
            <person name="Heilman E.R."/>
            <person name="Heiman D."/>
            <person name="Hepburn T."/>
            <person name="Howarth C."/>
            <person name="Jen D."/>
            <person name="Larson L."/>
            <person name="Mehta T."/>
            <person name="Neiman D."/>
            <person name="Pearson M."/>
            <person name="Roberts A."/>
            <person name="Saif S."/>
            <person name="Shea T."/>
            <person name="Shenoy N."/>
            <person name="Sisk P."/>
            <person name="Stolte C."/>
            <person name="Sykes S."/>
            <person name="Walk T."/>
            <person name="White J."/>
            <person name="Yandava C."/>
            <person name="Haas B."/>
            <person name="Nusbaum C."/>
            <person name="Birren B."/>
        </authorList>
    </citation>
    <scope>NUCLEOTIDE SEQUENCE [LARGE SCALE GENOMIC DNA]</scope>
    <source>
        <strain evidence="4">R3-111a-1</strain>
    </source>
</reference>
<gene>
    <name evidence="3" type="primary">20353655</name>
    <name evidence="2" type="ORF">GGTG_13197</name>
</gene>
<dbReference type="AlphaFoldDB" id="J3PI69"/>
<proteinExistence type="predicted"/>
<dbReference type="EnsemblFungi" id="EJT69581">
    <property type="protein sequence ID" value="EJT69581"/>
    <property type="gene ID" value="GGTG_13197"/>
</dbReference>
<keyword evidence="4" id="KW-1185">Reference proteome</keyword>
<dbReference type="HOGENOM" id="CLU_1885898_0_0_1"/>
<reference evidence="3" key="4">
    <citation type="journal article" date="2015" name="G3 (Bethesda)">
        <title>Genome sequences of three phytopathogenic species of the Magnaporthaceae family of fungi.</title>
        <authorList>
            <person name="Okagaki L.H."/>
            <person name="Nunes C.C."/>
            <person name="Sailsbery J."/>
            <person name="Clay B."/>
            <person name="Brown D."/>
            <person name="John T."/>
            <person name="Oh Y."/>
            <person name="Young N."/>
            <person name="Fitzgerald M."/>
            <person name="Haas B.J."/>
            <person name="Zeng Q."/>
            <person name="Young S."/>
            <person name="Adiconis X."/>
            <person name="Fan L."/>
            <person name="Levin J.Z."/>
            <person name="Mitchell T.K."/>
            <person name="Okubara P.A."/>
            <person name="Farman M.L."/>
            <person name="Kohn L.M."/>
            <person name="Birren B."/>
            <person name="Ma L.-J."/>
            <person name="Dean R.A."/>
        </authorList>
    </citation>
    <scope>NUCLEOTIDE SEQUENCE</scope>
    <source>
        <strain evidence="3">R3-111a-1</strain>
    </source>
</reference>
<evidence type="ECO:0000313" key="2">
    <source>
        <dbReference type="EMBL" id="EJT69581.1"/>
    </source>
</evidence>
<name>J3PI69_GAET3</name>
<evidence type="ECO:0000313" key="3">
    <source>
        <dbReference type="EnsemblFungi" id="EJT69581"/>
    </source>
</evidence>
<reference evidence="3" key="5">
    <citation type="submission" date="2018-04" db="UniProtKB">
        <authorList>
            <consortium name="EnsemblFungi"/>
        </authorList>
    </citation>
    <scope>IDENTIFICATION</scope>
    <source>
        <strain evidence="3">R3-111a-1</strain>
    </source>
</reference>
<protein>
    <submittedName>
        <fullName evidence="2 3">Uncharacterized protein</fullName>
    </submittedName>
</protein>
<evidence type="ECO:0000256" key="1">
    <source>
        <dbReference type="SAM" id="MobiDB-lite"/>
    </source>
</evidence>
<reference evidence="2" key="3">
    <citation type="submission" date="2010-09" db="EMBL/GenBank/DDBJ databases">
        <title>Annotation of Gaeumannomyces graminis var. tritici R3-111a-1.</title>
        <authorList>
            <consortium name="The Broad Institute Genome Sequencing Platform"/>
            <person name="Ma L.-J."/>
            <person name="Dead R."/>
            <person name="Young S.K."/>
            <person name="Zeng Q."/>
            <person name="Gargeya S."/>
            <person name="Fitzgerald M."/>
            <person name="Haas B."/>
            <person name="Abouelleil A."/>
            <person name="Alvarado L."/>
            <person name="Arachchi H.M."/>
            <person name="Berlin A."/>
            <person name="Brown A."/>
            <person name="Chapman S.B."/>
            <person name="Chen Z."/>
            <person name="Dunbar C."/>
            <person name="Freedman E."/>
            <person name="Gearin G."/>
            <person name="Gellesch M."/>
            <person name="Goldberg J."/>
            <person name="Griggs A."/>
            <person name="Gujja S."/>
            <person name="Heiman D."/>
            <person name="Howarth C."/>
            <person name="Larson L."/>
            <person name="Lui A."/>
            <person name="MacDonald P.J.P."/>
            <person name="Mehta T."/>
            <person name="Montmayeur A."/>
            <person name="Murphy C."/>
            <person name="Neiman D."/>
            <person name="Pearson M."/>
            <person name="Priest M."/>
            <person name="Roberts A."/>
            <person name="Saif S."/>
            <person name="Shea T."/>
            <person name="Shenoy N."/>
            <person name="Sisk P."/>
            <person name="Stolte C."/>
            <person name="Sykes S."/>
            <person name="Yandava C."/>
            <person name="Wortman J."/>
            <person name="Nusbaum C."/>
            <person name="Birren B."/>
        </authorList>
    </citation>
    <scope>NUCLEOTIDE SEQUENCE</scope>
    <source>
        <strain evidence="2">R3-111a-1</strain>
    </source>
</reference>
<dbReference type="EMBL" id="GL385404">
    <property type="protein sequence ID" value="EJT69581.1"/>
    <property type="molecule type" value="Genomic_DNA"/>
</dbReference>
<feature type="region of interest" description="Disordered" evidence="1">
    <location>
        <begin position="39"/>
        <end position="74"/>
    </location>
</feature>
<dbReference type="Proteomes" id="UP000006039">
    <property type="component" value="Unassembled WGS sequence"/>
</dbReference>
<organism evidence="2">
    <name type="scientific">Gaeumannomyces tritici (strain R3-111a-1)</name>
    <name type="common">Wheat and barley take-all root rot fungus</name>
    <name type="synonym">Gaeumannomyces graminis var. tritici</name>
    <dbReference type="NCBI Taxonomy" id="644352"/>
    <lineage>
        <taxon>Eukaryota</taxon>
        <taxon>Fungi</taxon>
        <taxon>Dikarya</taxon>
        <taxon>Ascomycota</taxon>
        <taxon>Pezizomycotina</taxon>
        <taxon>Sordariomycetes</taxon>
        <taxon>Sordariomycetidae</taxon>
        <taxon>Magnaporthales</taxon>
        <taxon>Magnaporthaceae</taxon>
        <taxon>Gaeumannomyces</taxon>
    </lineage>
</organism>
<accession>J3PI69</accession>
<dbReference type="GeneID" id="20353655"/>
<sequence>MSSAARPLRIWRALGEDLEGVRAVLMGQGGVWDRETTVATGQIDGGGESRPAGPFRETMQKRRNSNAEMSTSWKGVSYPVPGRMVVKGHVQASRPWQAQLCASFGRECLGLGRPDPGVWTGIGGKEESCKGRRGI</sequence>
<evidence type="ECO:0000313" key="4">
    <source>
        <dbReference type="Proteomes" id="UP000006039"/>
    </source>
</evidence>
<reference evidence="2" key="2">
    <citation type="submission" date="2010-07" db="EMBL/GenBank/DDBJ databases">
        <authorList>
            <consortium name="The Broad Institute Genome Sequencing Platform"/>
            <consortium name="Broad Institute Genome Sequencing Center for Infectious Disease"/>
            <person name="Ma L.-J."/>
            <person name="Dead R."/>
            <person name="Young S."/>
            <person name="Zeng Q."/>
            <person name="Koehrsen M."/>
            <person name="Alvarado L."/>
            <person name="Berlin A."/>
            <person name="Chapman S.B."/>
            <person name="Chen Z."/>
            <person name="Freedman E."/>
            <person name="Gellesch M."/>
            <person name="Goldberg J."/>
            <person name="Griggs A."/>
            <person name="Gujja S."/>
            <person name="Heilman E.R."/>
            <person name="Heiman D."/>
            <person name="Hepburn T."/>
            <person name="Howarth C."/>
            <person name="Jen D."/>
            <person name="Larson L."/>
            <person name="Mehta T."/>
            <person name="Neiman D."/>
            <person name="Pearson M."/>
            <person name="Roberts A."/>
            <person name="Saif S."/>
            <person name="Shea T."/>
            <person name="Shenoy N."/>
            <person name="Sisk P."/>
            <person name="Stolte C."/>
            <person name="Sykes S."/>
            <person name="Walk T."/>
            <person name="White J."/>
            <person name="Yandava C."/>
            <person name="Haas B."/>
            <person name="Nusbaum C."/>
            <person name="Birren B."/>
        </authorList>
    </citation>
    <scope>NUCLEOTIDE SEQUENCE</scope>
    <source>
        <strain evidence="2">R3-111a-1</strain>
    </source>
</reference>
<dbReference type="VEuPathDB" id="FungiDB:GGTG_13197"/>
<dbReference type="RefSeq" id="XP_009229366.1">
    <property type="nucleotide sequence ID" value="XM_009231102.1"/>
</dbReference>